<reference evidence="2 3" key="1">
    <citation type="submission" date="2018-02" db="EMBL/GenBank/DDBJ databases">
        <title>The genomes of Aspergillus section Nigri reveals drivers in fungal speciation.</title>
        <authorList>
            <consortium name="DOE Joint Genome Institute"/>
            <person name="Vesth T.C."/>
            <person name="Nybo J."/>
            <person name="Theobald S."/>
            <person name="Brandl J."/>
            <person name="Frisvad J.C."/>
            <person name="Nielsen K.F."/>
            <person name="Lyhne E.K."/>
            <person name="Kogle M.E."/>
            <person name="Kuo A."/>
            <person name="Riley R."/>
            <person name="Clum A."/>
            <person name="Nolan M."/>
            <person name="Lipzen A."/>
            <person name="Salamov A."/>
            <person name="Henrissat B."/>
            <person name="Wiebenga A."/>
            <person name="De vries R.P."/>
            <person name="Grigoriev I.V."/>
            <person name="Mortensen U.H."/>
            <person name="Andersen M.R."/>
            <person name="Baker S.E."/>
        </authorList>
    </citation>
    <scope>NUCLEOTIDE SEQUENCE [LARGE SCALE GENOMIC DNA]</scope>
    <source>
        <strain evidence="2 3">CBS 707.79</strain>
    </source>
</reference>
<organism evidence="2 3">
    <name type="scientific">Aspergillus ellipticus CBS 707.79</name>
    <dbReference type="NCBI Taxonomy" id="1448320"/>
    <lineage>
        <taxon>Eukaryota</taxon>
        <taxon>Fungi</taxon>
        <taxon>Dikarya</taxon>
        <taxon>Ascomycota</taxon>
        <taxon>Pezizomycotina</taxon>
        <taxon>Eurotiomycetes</taxon>
        <taxon>Eurotiomycetidae</taxon>
        <taxon>Eurotiales</taxon>
        <taxon>Aspergillaceae</taxon>
        <taxon>Aspergillus</taxon>
        <taxon>Aspergillus subgen. Circumdati</taxon>
    </lineage>
</organism>
<evidence type="ECO:0000256" key="1">
    <source>
        <dbReference type="SAM" id="MobiDB-lite"/>
    </source>
</evidence>
<proteinExistence type="predicted"/>
<sequence>MPYSAQHDQSFEFQNTKRAPSIPPRGEKGTRSFGQRMKTRESNLRILLPLRASYPCLPLPMSVARRMPPCNQ</sequence>
<gene>
    <name evidence="2" type="ORF">BO71DRAFT_169128</name>
</gene>
<protein>
    <submittedName>
        <fullName evidence="2">Uncharacterized protein</fullName>
    </submittedName>
</protein>
<evidence type="ECO:0000313" key="3">
    <source>
        <dbReference type="Proteomes" id="UP000247810"/>
    </source>
</evidence>
<dbReference type="Proteomes" id="UP000247810">
    <property type="component" value="Unassembled WGS sequence"/>
</dbReference>
<dbReference type="EMBL" id="KZ826194">
    <property type="protein sequence ID" value="PYH87661.1"/>
    <property type="molecule type" value="Genomic_DNA"/>
</dbReference>
<feature type="region of interest" description="Disordered" evidence="1">
    <location>
        <begin position="1"/>
        <end position="39"/>
    </location>
</feature>
<dbReference type="AlphaFoldDB" id="A0A319CTH9"/>
<feature type="compositionally biased region" description="Polar residues" evidence="1">
    <location>
        <begin position="1"/>
        <end position="18"/>
    </location>
</feature>
<keyword evidence="3" id="KW-1185">Reference proteome</keyword>
<name>A0A319CTH9_9EURO</name>
<dbReference type="VEuPathDB" id="FungiDB:BO71DRAFT_169128"/>
<evidence type="ECO:0000313" key="2">
    <source>
        <dbReference type="EMBL" id="PYH87661.1"/>
    </source>
</evidence>
<accession>A0A319CTH9</accession>